<name>A0A0B1TN56_OESDE</name>
<feature type="region of interest" description="Disordered" evidence="1">
    <location>
        <begin position="233"/>
        <end position="270"/>
    </location>
</feature>
<feature type="compositionally biased region" description="Polar residues" evidence="1">
    <location>
        <begin position="238"/>
        <end position="254"/>
    </location>
</feature>
<dbReference type="SUPFAM" id="SSF54695">
    <property type="entry name" value="POZ domain"/>
    <property type="match status" value="1"/>
</dbReference>
<evidence type="ECO:0000313" key="3">
    <source>
        <dbReference type="Proteomes" id="UP000053660"/>
    </source>
</evidence>
<proteinExistence type="predicted"/>
<gene>
    <name evidence="2" type="ORF">OESDEN_01370</name>
</gene>
<dbReference type="Proteomes" id="UP000053660">
    <property type="component" value="Unassembled WGS sequence"/>
</dbReference>
<keyword evidence="3" id="KW-1185">Reference proteome</keyword>
<organism evidence="2 3">
    <name type="scientific">Oesophagostomum dentatum</name>
    <name type="common">Nodular worm</name>
    <dbReference type="NCBI Taxonomy" id="61180"/>
    <lineage>
        <taxon>Eukaryota</taxon>
        <taxon>Metazoa</taxon>
        <taxon>Ecdysozoa</taxon>
        <taxon>Nematoda</taxon>
        <taxon>Chromadorea</taxon>
        <taxon>Rhabditida</taxon>
        <taxon>Rhabditina</taxon>
        <taxon>Rhabditomorpha</taxon>
        <taxon>Strongyloidea</taxon>
        <taxon>Strongylidae</taxon>
        <taxon>Oesophagostomum</taxon>
    </lineage>
</organism>
<sequence>MVAVILKAGPHTCQVVDDPHGNRGFFLPQTSEMGEIMQKVFKGTDYFGNRCELTSILSIPIEAFDVDKVENAAPRPPAVPDYRFRMLTEPSRLDFTIRCRDGDLLVAKEGIFLASEYFRDYLEAADRDDANFGDVNKQAVETALHFTLTGTVVPPDNISASLVNAIIDTAKRGAKAAFQDHESLEGLLSWFICSHECGMPTLHTVCLAYIASIHARQYLRDFTEVGVRVQRLPRTGRESQQATRHPAAHSTSTHNDQHTLRKQSADSIPT</sequence>
<dbReference type="OrthoDB" id="5797725at2759"/>
<dbReference type="Gene3D" id="3.30.710.10">
    <property type="entry name" value="Potassium Channel Kv1.1, Chain A"/>
    <property type="match status" value="1"/>
</dbReference>
<evidence type="ECO:0008006" key="4">
    <source>
        <dbReference type="Google" id="ProtNLM"/>
    </source>
</evidence>
<evidence type="ECO:0000256" key="1">
    <source>
        <dbReference type="SAM" id="MobiDB-lite"/>
    </source>
</evidence>
<protein>
    <recommendedName>
        <fullName evidence="4">BTB domain-containing protein</fullName>
    </recommendedName>
</protein>
<reference evidence="2 3" key="1">
    <citation type="submission" date="2014-03" db="EMBL/GenBank/DDBJ databases">
        <title>Draft genome of the hookworm Oesophagostomum dentatum.</title>
        <authorList>
            <person name="Mitreva M."/>
        </authorList>
    </citation>
    <scope>NUCLEOTIDE SEQUENCE [LARGE SCALE GENOMIC DNA]</scope>
    <source>
        <strain evidence="2 3">OD-Hann</strain>
    </source>
</reference>
<dbReference type="EMBL" id="KN549288">
    <property type="protein sequence ID" value="KHJ98649.1"/>
    <property type="molecule type" value="Genomic_DNA"/>
</dbReference>
<accession>A0A0B1TN56</accession>
<evidence type="ECO:0000313" key="2">
    <source>
        <dbReference type="EMBL" id="KHJ98649.1"/>
    </source>
</evidence>
<dbReference type="AlphaFoldDB" id="A0A0B1TN56"/>
<dbReference type="InterPro" id="IPR011333">
    <property type="entry name" value="SKP1/BTB/POZ_sf"/>
</dbReference>